<protein>
    <recommendedName>
        <fullName evidence="2">Polysaccharide lyase 14 domain-containing protein</fullName>
    </recommendedName>
</protein>
<sequence>MKTVSSLTAFVTLVFLVPISFANVTPFQPRSLKTNLFPSGYTYTSGFTTASGVSASGISPVSLSDSDLNVIKVTSGVTHNVVSQNGKTAWEAVYPKGSYNPSGTPKGGFGFYLGGSDKFQTAVQGGAKQVMFGYSVMFQNGFQWNMGGKLPGGFGGIGDSAFACSGGRQTDREECFDLRLMWRSNGEGELYAYLPLTSTNAKALSTAGPETVLNSDYGYSVGRGSWTFPAGQWVTVAERIKMSDPYQANGEIQVWFNGNSVINVKGLEFRNTTESLIQGMHFQTFFGGSTSDWASPINQKAWFADVSGAVIS</sequence>
<proteinExistence type="predicted"/>
<dbReference type="PANTHER" id="PTHR40124:SF1">
    <property type="entry name" value="DISAGGREGATASE RELATED REPEAT PROTEIN"/>
    <property type="match status" value="1"/>
</dbReference>
<evidence type="ECO:0000313" key="3">
    <source>
        <dbReference type="EMBL" id="TDL19254.1"/>
    </source>
</evidence>
<feature type="chain" id="PRO_5021296229" description="Polysaccharide lyase 14 domain-containing protein" evidence="1">
    <location>
        <begin position="23"/>
        <end position="312"/>
    </location>
</feature>
<reference evidence="3 4" key="1">
    <citation type="submission" date="2018-06" db="EMBL/GenBank/DDBJ databases">
        <title>A transcriptomic atlas of mushroom development highlights an independent origin of complex multicellularity.</title>
        <authorList>
            <consortium name="DOE Joint Genome Institute"/>
            <person name="Krizsan K."/>
            <person name="Almasi E."/>
            <person name="Merenyi Z."/>
            <person name="Sahu N."/>
            <person name="Viragh M."/>
            <person name="Koszo T."/>
            <person name="Mondo S."/>
            <person name="Kiss B."/>
            <person name="Balint B."/>
            <person name="Kues U."/>
            <person name="Barry K."/>
            <person name="Hegedus J.C."/>
            <person name="Henrissat B."/>
            <person name="Johnson J."/>
            <person name="Lipzen A."/>
            <person name="Ohm R."/>
            <person name="Nagy I."/>
            <person name="Pangilinan J."/>
            <person name="Yan J."/>
            <person name="Xiong Y."/>
            <person name="Grigoriev I.V."/>
            <person name="Hibbett D.S."/>
            <person name="Nagy L.G."/>
        </authorList>
    </citation>
    <scope>NUCLEOTIDE SEQUENCE [LARGE SCALE GENOMIC DNA]</scope>
    <source>
        <strain evidence="3 4">SZMC22713</strain>
    </source>
</reference>
<accession>A0A4Y7PV11</accession>
<keyword evidence="4" id="KW-1185">Reference proteome</keyword>
<dbReference type="Gene3D" id="2.60.120.200">
    <property type="match status" value="1"/>
</dbReference>
<gene>
    <name evidence="3" type="ORF">BD410DRAFT_805861</name>
</gene>
<dbReference type="PANTHER" id="PTHR40124">
    <property type="match status" value="1"/>
</dbReference>
<feature type="signal peptide" evidence="1">
    <location>
        <begin position="1"/>
        <end position="22"/>
    </location>
</feature>
<dbReference type="EMBL" id="ML170198">
    <property type="protein sequence ID" value="TDL19254.1"/>
    <property type="molecule type" value="Genomic_DNA"/>
</dbReference>
<keyword evidence="1" id="KW-0732">Signal</keyword>
<dbReference type="AlphaFoldDB" id="A0A4Y7PV11"/>
<evidence type="ECO:0000259" key="2">
    <source>
        <dbReference type="Pfam" id="PF21294"/>
    </source>
</evidence>
<dbReference type="STRING" id="50990.A0A4Y7PV11"/>
<name>A0A4Y7PV11_9AGAM</name>
<feature type="domain" description="Polysaccharide lyase 14" evidence="2">
    <location>
        <begin position="84"/>
        <end position="306"/>
    </location>
</feature>
<evidence type="ECO:0000313" key="4">
    <source>
        <dbReference type="Proteomes" id="UP000294933"/>
    </source>
</evidence>
<dbReference type="Pfam" id="PF21294">
    <property type="entry name" value="Polysacc_lyase_14"/>
    <property type="match status" value="1"/>
</dbReference>
<dbReference type="VEuPathDB" id="FungiDB:BD410DRAFT_805861"/>
<dbReference type="InterPro" id="IPR048958">
    <property type="entry name" value="Polysacc_lyase_14"/>
</dbReference>
<evidence type="ECO:0000256" key="1">
    <source>
        <dbReference type="SAM" id="SignalP"/>
    </source>
</evidence>
<dbReference type="Proteomes" id="UP000294933">
    <property type="component" value="Unassembled WGS sequence"/>
</dbReference>
<organism evidence="3 4">
    <name type="scientific">Rickenella mellea</name>
    <dbReference type="NCBI Taxonomy" id="50990"/>
    <lineage>
        <taxon>Eukaryota</taxon>
        <taxon>Fungi</taxon>
        <taxon>Dikarya</taxon>
        <taxon>Basidiomycota</taxon>
        <taxon>Agaricomycotina</taxon>
        <taxon>Agaricomycetes</taxon>
        <taxon>Hymenochaetales</taxon>
        <taxon>Rickenellaceae</taxon>
        <taxon>Rickenella</taxon>
    </lineage>
</organism>
<dbReference type="OrthoDB" id="3337916at2759"/>